<dbReference type="EMBL" id="CACTIH010007679">
    <property type="protein sequence ID" value="CAA3017135.1"/>
    <property type="molecule type" value="Genomic_DNA"/>
</dbReference>
<dbReference type="AlphaFoldDB" id="A0A8S0UHV7"/>
<evidence type="ECO:0000259" key="16">
    <source>
        <dbReference type="PROSITE" id="PS50089"/>
    </source>
</evidence>
<evidence type="ECO:0000256" key="1">
    <source>
        <dbReference type="ARBA" id="ARBA00000900"/>
    </source>
</evidence>
<organism evidence="17 18">
    <name type="scientific">Olea europaea subsp. europaea</name>
    <dbReference type="NCBI Taxonomy" id="158383"/>
    <lineage>
        <taxon>Eukaryota</taxon>
        <taxon>Viridiplantae</taxon>
        <taxon>Streptophyta</taxon>
        <taxon>Embryophyta</taxon>
        <taxon>Tracheophyta</taxon>
        <taxon>Spermatophyta</taxon>
        <taxon>Magnoliopsida</taxon>
        <taxon>eudicotyledons</taxon>
        <taxon>Gunneridae</taxon>
        <taxon>Pentapetalae</taxon>
        <taxon>asterids</taxon>
        <taxon>lamiids</taxon>
        <taxon>Lamiales</taxon>
        <taxon>Oleaceae</taxon>
        <taxon>Oleeae</taxon>
        <taxon>Olea</taxon>
    </lineage>
</organism>
<comment type="subcellular location">
    <subcellularLocation>
        <location evidence="2">Membrane</location>
        <topology evidence="2">Single-pass membrane protein</topology>
    </subcellularLocation>
</comment>
<feature type="domain" description="RING-type" evidence="16">
    <location>
        <begin position="93"/>
        <end position="135"/>
    </location>
</feature>
<dbReference type="EC" id="2.3.2.27" evidence="4"/>
<name>A0A8S0UHV7_OLEEU</name>
<keyword evidence="5" id="KW-0808">Transferase</keyword>
<dbReference type="GO" id="GO:0008270">
    <property type="term" value="F:zinc ion binding"/>
    <property type="evidence" value="ECO:0007669"/>
    <property type="project" value="UniProtKB-KW"/>
</dbReference>
<dbReference type="Pfam" id="PF13639">
    <property type="entry name" value="zf-RING_2"/>
    <property type="match status" value="1"/>
</dbReference>
<dbReference type="SMART" id="SM00184">
    <property type="entry name" value="RING"/>
    <property type="match status" value="1"/>
</dbReference>
<evidence type="ECO:0000256" key="4">
    <source>
        <dbReference type="ARBA" id="ARBA00012483"/>
    </source>
</evidence>
<dbReference type="GO" id="GO:0061630">
    <property type="term" value="F:ubiquitin protein ligase activity"/>
    <property type="evidence" value="ECO:0007669"/>
    <property type="project" value="UniProtKB-EC"/>
</dbReference>
<keyword evidence="18" id="KW-1185">Reference proteome</keyword>
<dbReference type="InterPro" id="IPR044600">
    <property type="entry name" value="ATL1/ATL16-like"/>
</dbReference>
<evidence type="ECO:0000256" key="5">
    <source>
        <dbReference type="ARBA" id="ARBA00022679"/>
    </source>
</evidence>
<keyword evidence="10" id="KW-0862">Zinc</keyword>
<evidence type="ECO:0000256" key="10">
    <source>
        <dbReference type="ARBA" id="ARBA00022833"/>
    </source>
</evidence>
<evidence type="ECO:0000256" key="14">
    <source>
        <dbReference type="PROSITE-ProRule" id="PRU00175"/>
    </source>
</evidence>
<evidence type="ECO:0000313" key="17">
    <source>
        <dbReference type="EMBL" id="CAA3017135.1"/>
    </source>
</evidence>
<reference evidence="17 18" key="1">
    <citation type="submission" date="2019-12" db="EMBL/GenBank/DDBJ databases">
        <authorList>
            <person name="Alioto T."/>
            <person name="Alioto T."/>
            <person name="Gomez Garrido J."/>
        </authorList>
    </citation>
    <scope>NUCLEOTIDE SEQUENCE [LARGE SCALE GENOMIC DNA]</scope>
</reference>
<accession>A0A8S0UHV7</accession>
<evidence type="ECO:0000256" key="12">
    <source>
        <dbReference type="ARBA" id="ARBA00023136"/>
    </source>
</evidence>
<keyword evidence="8 14" id="KW-0863">Zinc-finger</keyword>
<dbReference type="Gene3D" id="3.30.40.10">
    <property type="entry name" value="Zinc/RING finger domain, C3HC4 (zinc finger)"/>
    <property type="match status" value="1"/>
</dbReference>
<evidence type="ECO:0000256" key="6">
    <source>
        <dbReference type="ARBA" id="ARBA00022692"/>
    </source>
</evidence>
<dbReference type="FunFam" id="3.30.40.10:FF:000187">
    <property type="entry name" value="E3 ubiquitin-protein ligase ATL6"/>
    <property type="match status" value="1"/>
</dbReference>
<gene>
    <name evidence="17" type="ORF">OLEA9_A028016</name>
</gene>
<evidence type="ECO:0000256" key="15">
    <source>
        <dbReference type="SAM" id="Phobius"/>
    </source>
</evidence>
<sequence>MESLNAPPAASTGTFFTPLMISLLGIIATSLAIIVYHFVLVRYCLRRQGTTTTAAAPPVCEARPTGVDEKVLETIPVMAYSSLRKQNLDQSECAVCLGDMEDEDMVRLLPNCKHAFHLPCIDQWLMAHVNCPLCRSTIVAEEKEEDDDDKTATAVPLPAIENTTRNNRISSGNYHVHENTSTIENGSSSAVQPSALLRHCYSLALPMERRSPSSLSLPSRGLIMGLNRSLSMDQFYVVANIERESERGCSSSSSLRAELMRSRSYRGYTQSLRHFDRISSKLLSSFSRLRVGKTNGILPY</sequence>
<evidence type="ECO:0000256" key="11">
    <source>
        <dbReference type="ARBA" id="ARBA00022989"/>
    </source>
</evidence>
<protein>
    <recommendedName>
        <fullName evidence="4">RING-type E3 ubiquitin transferase</fullName>
        <ecNumber evidence="4">2.3.2.27</ecNumber>
    </recommendedName>
</protein>
<dbReference type="CDD" id="cd16461">
    <property type="entry name" value="RING-H2_EL5-like"/>
    <property type="match status" value="1"/>
</dbReference>
<comment type="pathway">
    <text evidence="3">Protein modification; protein ubiquitination.</text>
</comment>
<dbReference type="PROSITE" id="PS50089">
    <property type="entry name" value="ZF_RING_2"/>
    <property type="match status" value="1"/>
</dbReference>
<feature type="transmembrane region" description="Helical" evidence="15">
    <location>
        <begin position="15"/>
        <end position="39"/>
    </location>
</feature>
<evidence type="ECO:0000256" key="9">
    <source>
        <dbReference type="ARBA" id="ARBA00022786"/>
    </source>
</evidence>
<dbReference type="PANTHER" id="PTHR46913:SF1">
    <property type="entry name" value="RING-H2 FINGER PROTEIN ATL16"/>
    <property type="match status" value="1"/>
</dbReference>
<evidence type="ECO:0000256" key="13">
    <source>
        <dbReference type="ARBA" id="ARBA00024209"/>
    </source>
</evidence>
<comment type="catalytic activity">
    <reaction evidence="1">
        <text>S-ubiquitinyl-[E2 ubiquitin-conjugating enzyme]-L-cysteine + [acceptor protein]-L-lysine = [E2 ubiquitin-conjugating enzyme]-L-cysteine + N(6)-ubiquitinyl-[acceptor protein]-L-lysine.</text>
        <dbReference type="EC" id="2.3.2.27"/>
    </reaction>
</comment>
<comment type="similarity">
    <text evidence="13">Belongs to the RING-type zinc finger family. ATL subfamily.</text>
</comment>
<dbReference type="InterPro" id="IPR001841">
    <property type="entry name" value="Znf_RING"/>
</dbReference>
<dbReference type="SUPFAM" id="SSF57850">
    <property type="entry name" value="RING/U-box"/>
    <property type="match status" value="1"/>
</dbReference>
<evidence type="ECO:0000256" key="3">
    <source>
        <dbReference type="ARBA" id="ARBA00004906"/>
    </source>
</evidence>
<evidence type="ECO:0000313" key="18">
    <source>
        <dbReference type="Proteomes" id="UP000594638"/>
    </source>
</evidence>
<evidence type="ECO:0000256" key="8">
    <source>
        <dbReference type="ARBA" id="ARBA00022771"/>
    </source>
</evidence>
<dbReference type="GO" id="GO:0016567">
    <property type="term" value="P:protein ubiquitination"/>
    <property type="evidence" value="ECO:0007669"/>
    <property type="project" value="InterPro"/>
</dbReference>
<keyword evidence="11 15" id="KW-1133">Transmembrane helix</keyword>
<dbReference type="Gramene" id="OE9A028016T1">
    <property type="protein sequence ID" value="OE9A028016C1"/>
    <property type="gene ID" value="OE9A028016"/>
</dbReference>
<comment type="caution">
    <text evidence="17">The sequence shown here is derived from an EMBL/GenBank/DDBJ whole genome shotgun (WGS) entry which is preliminary data.</text>
</comment>
<keyword evidence="6 15" id="KW-0812">Transmembrane</keyword>
<keyword evidence="7" id="KW-0479">Metal-binding</keyword>
<evidence type="ECO:0000256" key="7">
    <source>
        <dbReference type="ARBA" id="ARBA00022723"/>
    </source>
</evidence>
<keyword evidence="12 15" id="KW-0472">Membrane</keyword>
<dbReference type="Proteomes" id="UP000594638">
    <property type="component" value="Unassembled WGS sequence"/>
</dbReference>
<evidence type="ECO:0000256" key="2">
    <source>
        <dbReference type="ARBA" id="ARBA00004167"/>
    </source>
</evidence>
<proteinExistence type="inferred from homology"/>
<dbReference type="InterPro" id="IPR013083">
    <property type="entry name" value="Znf_RING/FYVE/PHD"/>
</dbReference>
<dbReference type="GO" id="GO:0016020">
    <property type="term" value="C:membrane"/>
    <property type="evidence" value="ECO:0007669"/>
    <property type="project" value="UniProtKB-SubCell"/>
</dbReference>
<keyword evidence="9" id="KW-0833">Ubl conjugation pathway</keyword>
<dbReference type="PANTHER" id="PTHR46913">
    <property type="entry name" value="RING-H2 FINGER PROTEIN ATL16"/>
    <property type="match status" value="1"/>
</dbReference>
<dbReference type="OrthoDB" id="8062037at2759"/>